<keyword evidence="6" id="KW-0964">Secreted</keyword>
<keyword evidence="4" id="KW-0011">Acute phase</keyword>
<proteinExistence type="inferred from homology"/>
<evidence type="ECO:0000313" key="11">
    <source>
        <dbReference type="EMBL" id="KAF5908835.1"/>
    </source>
</evidence>
<dbReference type="PANTHER" id="PTHR48494">
    <property type="entry name" value="INTERLEUKIN-6"/>
    <property type="match status" value="1"/>
</dbReference>
<evidence type="ECO:0000256" key="7">
    <source>
        <dbReference type="ARBA" id="ARBA00023030"/>
    </source>
</evidence>
<keyword evidence="5" id="KW-0202">Cytokine</keyword>
<comment type="similarity">
    <text evidence="2">Belongs to the IL-6 superfamily.</text>
</comment>
<keyword evidence="7" id="KW-0339">Growth factor</keyword>
<evidence type="ECO:0000256" key="4">
    <source>
        <dbReference type="ARBA" id="ARBA00022486"/>
    </source>
</evidence>
<sequence>IGLFLFALLTVASLAPYSGDAGLFEAPGGEAQNKADSKWHWVAKKLHNDVSRVRDEQFVRDFGTLNMTEFASLRLEMPLLTSEDGCVPHNFSPHKCLRHIYIGLREYQLYLPYVERQNLTADHMMAIKEGIANLLHFIKDVVK</sequence>
<evidence type="ECO:0000256" key="1">
    <source>
        <dbReference type="ARBA" id="ARBA00004613"/>
    </source>
</evidence>
<evidence type="ECO:0000256" key="6">
    <source>
        <dbReference type="ARBA" id="ARBA00022525"/>
    </source>
</evidence>
<dbReference type="GO" id="GO:0005615">
    <property type="term" value="C:extracellular space"/>
    <property type="evidence" value="ECO:0007669"/>
    <property type="project" value="UniProtKB-KW"/>
</dbReference>
<keyword evidence="12" id="KW-1185">Reference proteome</keyword>
<feature type="chain" id="PRO_5035184424" description="Interleukin-6" evidence="10">
    <location>
        <begin position="22"/>
        <end position="143"/>
    </location>
</feature>
<dbReference type="GO" id="GO:0005138">
    <property type="term" value="F:interleukin-6 receptor binding"/>
    <property type="evidence" value="ECO:0007669"/>
    <property type="project" value="InterPro"/>
</dbReference>
<name>A0A8J4XGG3_CLAMG</name>
<comment type="function">
    <text evidence="9">Cytokine with a wide variety of biological functions in immunity, tissue regeneration, and metabolism. Binds to IL6R, then the complex associates to the signaling subunit IL6ST/gp130 to trigger the intracellular IL6-signaling pathway. The interaction with the membrane-bound IL6R and IL6ST stimulates 'classic signaling', whereas the binding of IL6 and soluble IL6R to IL6ST stimulates 'trans-signaling'. Alternatively, 'cluster signaling' occurs when membrane-bound IL6:IL6R complexes on transmitter cells activate IL6ST receptors on neighboring receiver cells.</text>
</comment>
<accession>A0A8J4XGG3</accession>
<feature type="signal peptide" evidence="10">
    <location>
        <begin position="1"/>
        <end position="21"/>
    </location>
</feature>
<evidence type="ECO:0000256" key="2">
    <source>
        <dbReference type="ARBA" id="ARBA00007432"/>
    </source>
</evidence>
<dbReference type="InterPro" id="IPR003574">
    <property type="entry name" value="IL-6-like"/>
</dbReference>
<feature type="non-terminal residue" evidence="11">
    <location>
        <position position="1"/>
    </location>
</feature>
<dbReference type="GO" id="GO:0008083">
    <property type="term" value="F:growth factor activity"/>
    <property type="evidence" value="ECO:0007669"/>
    <property type="project" value="UniProtKB-KW"/>
</dbReference>
<dbReference type="PROSITE" id="PS00254">
    <property type="entry name" value="INTERLEUKIN_6"/>
    <property type="match status" value="1"/>
</dbReference>
<dbReference type="Proteomes" id="UP000727407">
    <property type="component" value="Unassembled WGS sequence"/>
</dbReference>
<evidence type="ECO:0000256" key="9">
    <source>
        <dbReference type="ARBA" id="ARBA00023441"/>
    </source>
</evidence>
<reference evidence="11" key="1">
    <citation type="submission" date="2020-07" db="EMBL/GenBank/DDBJ databases">
        <title>Clarias magur genome sequencing, assembly and annotation.</title>
        <authorList>
            <person name="Kushwaha B."/>
            <person name="Kumar R."/>
            <person name="Das P."/>
            <person name="Joshi C.G."/>
            <person name="Kumar D."/>
            <person name="Nagpure N.S."/>
            <person name="Pandey M."/>
            <person name="Agarwal S."/>
            <person name="Srivastava S."/>
            <person name="Singh M."/>
            <person name="Sahoo L."/>
            <person name="Jayasankar P."/>
            <person name="Meher P.K."/>
            <person name="Koringa P.G."/>
            <person name="Iquebal M.A."/>
            <person name="Das S.P."/>
            <person name="Bit A."/>
            <person name="Patnaik S."/>
            <person name="Patel N."/>
            <person name="Shah T.M."/>
            <person name="Hinsu A."/>
            <person name="Jena J.K."/>
        </authorList>
    </citation>
    <scope>NUCLEOTIDE SEQUENCE</scope>
    <source>
        <strain evidence="11">CIFAMagur01</strain>
        <tissue evidence="11">Testis</tissue>
    </source>
</reference>
<comment type="caution">
    <text evidence="11">The sequence shown here is derived from an EMBL/GenBank/DDBJ whole genome shotgun (WGS) entry which is preliminary data.</text>
</comment>
<keyword evidence="10" id="KW-0732">Signal</keyword>
<dbReference type="GO" id="GO:0006953">
    <property type="term" value="P:acute-phase response"/>
    <property type="evidence" value="ECO:0007669"/>
    <property type="project" value="UniProtKB-KW"/>
</dbReference>
<evidence type="ECO:0000313" key="12">
    <source>
        <dbReference type="Proteomes" id="UP000727407"/>
    </source>
</evidence>
<dbReference type="GO" id="GO:0005125">
    <property type="term" value="F:cytokine activity"/>
    <property type="evidence" value="ECO:0007669"/>
    <property type="project" value="UniProtKB-KW"/>
</dbReference>
<comment type="subcellular location">
    <subcellularLocation>
        <location evidence="1">Secreted</location>
    </subcellularLocation>
</comment>
<dbReference type="SUPFAM" id="SSF47266">
    <property type="entry name" value="4-helical cytokines"/>
    <property type="match status" value="1"/>
</dbReference>
<dbReference type="PANTHER" id="PTHR48494:SF1">
    <property type="entry name" value="INTERLEUKIN-6"/>
    <property type="match status" value="1"/>
</dbReference>
<evidence type="ECO:0000256" key="8">
    <source>
        <dbReference type="ARBA" id="ARBA00023157"/>
    </source>
</evidence>
<protein>
    <recommendedName>
        <fullName evidence="3">Interleukin-6</fullName>
    </recommendedName>
</protein>
<evidence type="ECO:0000256" key="3">
    <source>
        <dbReference type="ARBA" id="ARBA00019464"/>
    </source>
</evidence>
<dbReference type="AlphaFoldDB" id="A0A8J4XGG3"/>
<dbReference type="Pfam" id="PF00489">
    <property type="entry name" value="IL6"/>
    <property type="match status" value="1"/>
</dbReference>
<gene>
    <name evidence="11" type="primary">il6</name>
    <name evidence="11" type="ORF">DAT39_001487</name>
</gene>
<keyword evidence="8" id="KW-1015">Disulfide bond</keyword>
<evidence type="ECO:0000256" key="5">
    <source>
        <dbReference type="ARBA" id="ARBA00022514"/>
    </source>
</evidence>
<feature type="non-terminal residue" evidence="11">
    <location>
        <position position="143"/>
    </location>
</feature>
<dbReference type="GO" id="GO:0030154">
    <property type="term" value="P:cell differentiation"/>
    <property type="evidence" value="ECO:0007669"/>
    <property type="project" value="InterPro"/>
</dbReference>
<organism evidence="11 12">
    <name type="scientific">Clarias magur</name>
    <name type="common">Asian catfish</name>
    <name type="synonym">Macropteronotus magur</name>
    <dbReference type="NCBI Taxonomy" id="1594786"/>
    <lineage>
        <taxon>Eukaryota</taxon>
        <taxon>Metazoa</taxon>
        <taxon>Chordata</taxon>
        <taxon>Craniata</taxon>
        <taxon>Vertebrata</taxon>
        <taxon>Euteleostomi</taxon>
        <taxon>Actinopterygii</taxon>
        <taxon>Neopterygii</taxon>
        <taxon>Teleostei</taxon>
        <taxon>Ostariophysi</taxon>
        <taxon>Siluriformes</taxon>
        <taxon>Clariidae</taxon>
        <taxon>Clarias</taxon>
    </lineage>
</organism>
<evidence type="ECO:0000256" key="10">
    <source>
        <dbReference type="SAM" id="SignalP"/>
    </source>
</evidence>
<dbReference type="EMBL" id="QNUK01000010">
    <property type="protein sequence ID" value="KAF5908835.1"/>
    <property type="molecule type" value="Genomic_DNA"/>
</dbReference>
<dbReference type="Gene3D" id="1.20.1250.10">
    <property type="match status" value="1"/>
</dbReference>
<dbReference type="InterPro" id="IPR030473">
    <property type="entry name" value="IL6/GCSF/MGF_CS"/>
</dbReference>
<dbReference type="OrthoDB" id="8943569at2759"/>
<dbReference type="InterPro" id="IPR009079">
    <property type="entry name" value="4_helix_cytokine-like_core"/>
</dbReference>